<dbReference type="SUPFAM" id="SSF51126">
    <property type="entry name" value="Pectin lyase-like"/>
    <property type="match status" value="1"/>
</dbReference>
<keyword evidence="4" id="KW-0456">Lyase</keyword>
<dbReference type="InterPro" id="IPR052063">
    <property type="entry name" value="Polysaccharide_Lyase_1"/>
</dbReference>
<keyword evidence="2" id="KW-0325">Glycoprotein</keyword>
<dbReference type="PROSITE" id="PS51257">
    <property type="entry name" value="PROKAR_LIPOPROTEIN"/>
    <property type="match status" value="1"/>
</dbReference>
<sequence>MTRRRLLALAGAGVTTGLTGCNALGDGSTDEPAGTDSPAPAETAAPTDAPTADPTATPATAPTETATEAPSGFDASVLDDSPSSHVAPTDGFADASWLSGAMPEVVKVTTLDASGEGSLRWALNREGARIVVFEVGGVIDLEGQSLSVSRPNVFVAGQTAPSPGITLVRGGITVGADNVILQHLRVRPGDDLSGPIDSIGNEGGANVIVDHCSATWGTDETVSTNGGAENPEITYSNNLIAEALNDSIHPKGEHGYGTLVMDRSKRVTIAGNLWANNVARHPRLKGGSTSVVVNNVVYNYERATNLGGGVADETRSSIVGNVFLGGEQTDPTEPVVGTTFTDDDGPVRAFIAYNETEPASIPVTRSGTAIDLVNERPLWPDGLTAVRGADAYDGAIGAVGARPADRDTIDRRILTDVEAREGSVIDSQEDVGGYPDFEPTERALDVPDTGLAEWLREFTVAVEQG</sequence>
<comment type="caution">
    <text evidence="4">The sequence shown here is derived from an EMBL/GenBank/DDBJ whole genome shotgun (WGS) entry which is preliminary data.</text>
</comment>
<dbReference type="PANTHER" id="PTHR42970">
    <property type="entry name" value="PECTATE LYASE C-RELATED"/>
    <property type="match status" value="1"/>
</dbReference>
<protein>
    <submittedName>
        <fullName evidence="4">Pectate lyase</fullName>
    </submittedName>
</protein>
<dbReference type="eggNOG" id="arCOG00151">
    <property type="taxonomic scope" value="Archaea"/>
</dbReference>
<dbReference type="PANTHER" id="PTHR42970:SF1">
    <property type="entry name" value="PECTATE LYASE C-RELATED"/>
    <property type="match status" value="1"/>
</dbReference>
<evidence type="ECO:0000313" key="5">
    <source>
        <dbReference type="Proteomes" id="UP000011626"/>
    </source>
</evidence>
<dbReference type="Gene3D" id="2.160.20.10">
    <property type="entry name" value="Single-stranded right-handed beta-helix, Pectin lyase-like"/>
    <property type="match status" value="1"/>
</dbReference>
<gene>
    <name evidence="4" type="ORF">C475_21944</name>
</gene>
<keyword evidence="5" id="KW-1185">Reference proteome</keyword>
<feature type="compositionally biased region" description="Low complexity" evidence="3">
    <location>
        <begin position="38"/>
        <end position="70"/>
    </location>
</feature>
<dbReference type="STRING" id="797114.C475_21944"/>
<dbReference type="InterPro" id="IPR012334">
    <property type="entry name" value="Pectin_lyas_fold"/>
</dbReference>
<keyword evidence="1" id="KW-0479">Metal-binding</keyword>
<evidence type="ECO:0000256" key="1">
    <source>
        <dbReference type="ARBA" id="ARBA00022723"/>
    </source>
</evidence>
<evidence type="ECO:0000313" key="4">
    <source>
        <dbReference type="EMBL" id="ELZ20005.1"/>
    </source>
</evidence>
<dbReference type="InterPro" id="IPR011050">
    <property type="entry name" value="Pectin_lyase_fold/virulence"/>
</dbReference>
<organism evidence="4 5">
    <name type="scientific">Halosimplex carlsbadense 2-9-1</name>
    <dbReference type="NCBI Taxonomy" id="797114"/>
    <lineage>
        <taxon>Archaea</taxon>
        <taxon>Methanobacteriati</taxon>
        <taxon>Methanobacteriota</taxon>
        <taxon>Stenosarchaea group</taxon>
        <taxon>Halobacteria</taxon>
        <taxon>Halobacteriales</taxon>
        <taxon>Haloarculaceae</taxon>
        <taxon>Halosimplex</taxon>
    </lineage>
</organism>
<dbReference type="GO" id="GO:0046872">
    <property type="term" value="F:metal ion binding"/>
    <property type="evidence" value="ECO:0007669"/>
    <property type="project" value="UniProtKB-KW"/>
</dbReference>
<accession>M0C9W4</accession>
<evidence type="ECO:0000256" key="2">
    <source>
        <dbReference type="ARBA" id="ARBA00023180"/>
    </source>
</evidence>
<proteinExistence type="predicted"/>
<dbReference type="AlphaFoldDB" id="M0C9W4"/>
<dbReference type="Proteomes" id="UP000011626">
    <property type="component" value="Unassembled WGS sequence"/>
</dbReference>
<feature type="region of interest" description="Disordered" evidence="3">
    <location>
        <begin position="17"/>
        <end position="87"/>
    </location>
</feature>
<dbReference type="PATRIC" id="fig|797114.5.peg.4427"/>
<name>M0C9W4_9EURY</name>
<dbReference type="EMBL" id="AOIU01000048">
    <property type="protein sequence ID" value="ELZ20005.1"/>
    <property type="molecule type" value="Genomic_DNA"/>
</dbReference>
<reference evidence="4 5" key="1">
    <citation type="journal article" date="2014" name="PLoS Genet.">
        <title>Phylogenetically driven sequencing of extremely halophilic archaea reveals strategies for static and dynamic osmo-response.</title>
        <authorList>
            <person name="Becker E.A."/>
            <person name="Seitzer P.M."/>
            <person name="Tritt A."/>
            <person name="Larsen D."/>
            <person name="Krusor M."/>
            <person name="Yao A.I."/>
            <person name="Wu D."/>
            <person name="Madern D."/>
            <person name="Eisen J.A."/>
            <person name="Darling A.E."/>
            <person name="Facciotti M.T."/>
        </authorList>
    </citation>
    <scope>NUCLEOTIDE SEQUENCE [LARGE SCALE GENOMIC DNA]</scope>
    <source>
        <strain evidence="4 5">2-9-1</strain>
    </source>
</reference>
<dbReference type="GO" id="GO:0016829">
    <property type="term" value="F:lyase activity"/>
    <property type="evidence" value="ECO:0007669"/>
    <property type="project" value="UniProtKB-KW"/>
</dbReference>
<evidence type="ECO:0000256" key="3">
    <source>
        <dbReference type="SAM" id="MobiDB-lite"/>
    </source>
</evidence>